<dbReference type="GO" id="GO:0005730">
    <property type="term" value="C:nucleolus"/>
    <property type="evidence" value="ECO:0007669"/>
    <property type="project" value="UniProtKB-SubCell"/>
</dbReference>
<feature type="compositionally biased region" description="Acidic residues" evidence="5">
    <location>
        <begin position="40"/>
        <end position="82"/>
    </location>
</feature>
<dbReference type="AlphaFoldDB" id="A0A8J5QL10"/>
<dbReference type="GeneID" id="73468246"/>
<evidence type="ECO:0000256" key="4">
    <source>
        <dbReference type="PROSITE-ProRule" id="PRU00176"/>
    </source>
</evidence>
<keyword evidence="3" id="KW-0539">Nucleus</keyword>
<evidence type="ECO:0000256" key="5">
    <source>
        <dbReference type="SAM" id="MobiDB-lite"/>
    </source>
</evidence>
<evidence type="ECO:0000256" key="2">
    <source>
        <dbReference type="ARBA" id="ARBA00022884"/>
    </source>
</evidence>
<evidence type="ECO:0000259" key="6">
    <source>
        <dbReference type="PROSITE" id="PS50102"/>
    </source>
</evidence>
<dbReference type="OrthoDB" id="21467at2759"/>
<dbReference type="RefSeq" id="XP_049265269.1">
    <property type="nucleotide sequence ID" value="XM_049405098.1"/>
</dbReference>
<accession>A0A8J5QL10</accession>
<dbReference type="PANTHER" id="PTHR46754">
    <property type="entry name" value="MKI67 FHA DOMAIN-INTERACTING NUCLEOLAR PHOSPHOPROTEIN"/>
    <property type="match status" value="1"/>
</dbReference>
<gene>
    <name evidence="7" type="ORF">J8A68_001445</name>
</gene>
<dbReference type="Proteomes" id="UP000694255">
    <property type="component" value="Unassembled WGS sequence"/>
</dbReference>
<evidence type="ECO:0000313" key="7">
    <source>
        <dbReference type="EMBL" id="KAG7665037.1"/>
    </source>
</evidence>
<evidence type="ECO:0000256" key="1">
    <source>
        <dbReference type="ARBA" id="ARBA00004604"/>
    </source>
</evidence>
<keyword evidence="2 4" id="KW-0694">RNA-binding</keyword>
<comment type="subcellular location">
    <subcellularLocation>
        <location evidence="1">Nucleus</location>
        <location evidence="1">Nucleolus</location>
    </subcellularLocation>
</comment>
<feature type="compositionally biased region" description="Low complexity" evidence="5">
    <location>
        <begin position="98"/>
        <end position="108"/>
    </location>
</feature>
<reference evidence="7 8" key="1">
    <citation type="journal article" date="2021" name="DNA Res.">
        <title>Genome analysis of Candida subhashii reveals its hybrid nature and dual mitochondrial genome conformations.</title>
        <authorList>
            <person name="Mixao V."/>
            <person name="Hegedusova E."/>
            <person name="Saus E."/>
            <person name="Pryszcz L.P."/>
            <person name="Cillingova A."/>
            <person name="Nosek J."/>
            <person name="Gabaldon T."/>
        </authorList>
    </citation>
    <scope>NUCLEOTIDE SEQUENCE [LARGE SCALE GENOMIC DNA]</scope>
    <source>
        <strain evidence="7 8">CBS 10753</strain>
    </source>
</reference>
<feature type="domain" description="RRM" evidence="6">
    <location>
        <begin position="118"/>
        <end position="196"/>
    </location>
</feature>
<dbReference type="EMBL" id="JAGSYN010000054">
    <property type="protein sequence ID" value="KAG7665037.1"/>
    <property type="molecule type" value="Genomic_DNA"/>
</dbReference>
<comment type="caution">
    <text evidence="7">The sequence shown here is derived from an EMBL/GenBank/DDBJ whole genome shotgun (WGS) entry which is preliminary data.</text>
</comment>
<feature type="region of interest" description="Disordered" evidence="5">
    <location>
        <begin position="239"/>
        <end position="258"/>
    </location>
</feature>
<dbReference type="CDD" id="cd12307">
    <property type="entry name" value="RRM_NIFK_like"/>
    <property type="match status" value="1"/>
</dbReference>
<name>A0A8J5QL10_9ASCO</name>
<keyword evidence="8" id="KW-1185">Reference proteome</keyword>
<sequence>MAKKGSSKTKEVTKKAPAPKKAAEKSVEEIEADLQLPSSSEEEDSEEVEAEEEPLSEESGDEDIQGLSSDDDDDEVDEQIEEQAEKPSKQTSGHSVIKTISSEQTSKSKSSKSKAKTGVIYIGRLPQGFQEKELNEYFKQFGNITNIKLSRNKKTGNSKHYGFIQFDDYETAKVASEAMNNYLLFGHLLKCEVVENPAENLFEGSNKKFKVIPWKTISKHKHDKPKSKKQWEVLIKKHEQQKQKKQQELKSKGIDFSL</sequence>
<organism evidence="7 8">
    <name type="scientific">[Candida] subhashii</name>
    <dbReference type="NCBI Taxonomy" id="561895"/>
    <lineage>
        <taxon>Eukaryota</taxon>
        <taxon>Fungi</taxon>
        <taxon>Dikarya</taxon>
        <taxon>Ascomycota</taxon>
        <taxon>Saccharomycotina</taxon>
        <taxon>Pichiomycetes</taxon>
        <taxon>Debaryomycetaceae</taxon>
        <taxon>Spathaspora</taxon>
    </lineage>
</organism>
<dbReference type="InterPro" id="IPR000504">
    <property type="entry name" value="RRM_dom"/>
</dbReference>
<dbReference type="SMART" id="SM00360">
    <property type="entry name" value="RRM"/>
    <property type="match status" value="1"/>
</dbReference>
<feature type="region of interest" description="Disordered" evidence="5">
    <location>
        <begin position="1"/>
        <end position="113"/>
    </location>
</feature>
<dbReference type="GO" id="GO:0003723">
    <property type="term" value="F:RNA binding"/>
    <property type="evidence" value="ECO:0007669"/>
    <property type="project" value="UniProtKB-UniRule"/>
</dbReference>
<evidence type="ECO:0000313" key="8">
    <source>
        <dbReference type="Proteomes" id="UP000694255"/>
    </source>
</evidence>
<proteinExistence type="predicted"/>
<dbReference type="Pfam" id="PF00076">
    <property type="entry name" value="RRM_1"/>
    <property type="match status" value="1"/>
</dbReference>
<protein>
    <submittedName>
        <fullName evidence="7">NOP15</fullName>
    </submittedName>
</protein>
<dbReference type="PROSITE" id="PS50102">
    <property type="entry name" value="RRM"/>
    <property type="match status" value="1"/>
</dbReference>
<evidence type="ECO:0000256" key="3">
    <source>
        <dbReference type="ARBA" id="ARBA00023242"/>
    </source>
</evidence>